<feature type="region of interest" description="Disordered" evidence="2">
    <location>
        <begin position="29"/>
        <end position="51"/>
    </location>
</feature>
<dbReference type="InterPro" id="IPR002508">
    <property type="entry name" value="MurNAc-LAA_cat"/>
</dbReference>
<feature type="signal peptide" evidence="3">
    <location>
        <begin position="1"/>
        <end position="22"/>
    </location>
</feature>
<feature type="chain" id="PRO_5047119071" evidence="3">
    <location>
        <begin position="23"/>
        <end position="320"/>
    </location>
</feature>
<dbReference type="CDD" id="cd02696">
    <property type="entry name" value="MurNAc-LAA"/>
    <property type="match status" value="1"/>
</dbReference>
<keyword evidence="3" id="KW-0732">Signal</keyword>
<feature type="domain" description="MurNAc-LAA" evidence="4">
    <location>
        <begin position="204"/>
        <end position="313"/>
    </location>
</feature>
<dbReference type="EMBL" id="AP025635">
    <property type="protein sequence ID" value="BDG66789.1"/>
    <property type="molecule type" value="Genomic_DNA"/>
</dbReference>
<dbReference type="Gene3D" id="3.40.630.40">
    <property type="entry name" value="Zn-dependent exopeptidases"/>
    <property type="match status" value="1"/>
</dbReference>
<dbReference type="Pfam" id="PF01520">
    <property type="entry name" value="Amidase_3"/>
    <property type="match status" value="1"/>
</dbReference>
<evidence type="ECO:0000259" key="4">
    <source>
        <dbReference type="SMART" id="SM00646"/>
    </source>
</evidence>
<evidence type="ECO:0000313" key="6">
    <source>
        <dbReference type="Proteomes" id="UP000831692"/>
    </source>
</evidence>
<dbReference type="Proteomes" id="UP000831692">
    <property type="component" value="Chromosome"/>
</dbReference>
<gene>
    <name evidence="5" type="primary">ami</name>
    <name evidence="5" type="ORF">ENLAB_03530</name>
</gene>
<dbReference type="SMART" id="SM00646">
    <property type="entry name" value="Ami_3"/>
    <property type="match status" value="1"/>
</dbReference>
<organism evidence="5 6">
    <name type="scientific">Enterococcus innesii</name>
    <dbReference type="NCBI Taxonomy" id="2839759"/>
    <lineage>
        <taxon>Bacteria</taxon>
        <taxon>Bacillati</taxon>
        <taxon>Bacillota</taxon>
        <taxon>Bacilli</taxon>
        <taxon>Lactobacillales</taxon>
        <taxon>Enterococcaceae</taxon>
        <taxon>Enterococcus</taxon>
    </lineage>
</organism>
<evidence type="ECO:0000256" key="3">
    <source>
        <dbReference type="SAM" id="SignalP"/>
    </source>
</evidence>
<dbReference type="RefSeq" id="WP_244352346.1">
    <property type="nucleotide sequence ID" value="NZ_AP025635.1"/>
</dbReference>
<keyword evidence="1" id="KW-0378">Hydrolase</keyword>
<dbReference type="PANTHER" id="PTHR30404">
    <property type="entry name" value="N-ACETYLMURAMOYL-L-ALANINE AMIDASE"/>
    <property type="match status" value="1"/>
</dbReference>
<reference evidence="5 6" key="1">
    <citation type="submission" date="2022-03" db="EMBL/GenBank/DDBJ databases">
        <title>Complete genome sequence of Enterococcus innesii DB-1.</title>
        <authorList>
            <person name="Fukuda D."/>
            <person name="Nolasco-Hipolito C."/>
        </authorList>
    </citation>
    <scope>NUCLEOTIDE SEQUENCE [LARGE SCALE GENOMIC DNA]</scope>
    <source>
        <strain evidence="5 6">DB-1</strain>
    </source>
</reference>
<proteinExistence type="predicted"/>
<evidence type="ECO:0000256" key="1">
    <source>
        <dbReference type="ARBA" id="ARBA00022801"/>
    </source>
</evidence>
<keyword evidence="6" id="KW-1185">Reference proteome</keyword>
<accession>A0ABM7XP59</accession>
<dbReference type="InterPro" id="IPR050695">
    <property type="entry name" value="N-acetylmuramoyl_amidase_3"/>
</dbReference>
<dbReference type="GeneID" id="83456353"/>
<sequence length="320" mass="34870">MKKKGKLVIGTTMILLFAAGFAVLRNDQSAREESQESTSQTEPNAQTEETAQTVSMVRIYVDPSEYDAAVESENDYVSIYQTTSQETVIGKIHRGSWATFISQTEEMVEIQTDDGVTGYIEKQSASIQEVALSAVPKDLSNFKVVLDAGHGGEDSGALSTDQTIMEKDLTLATVQTIGEALTKAGIQVSSTRTEDRYLSLSDITAASLSEEPDLFISIHYDNSEIPNSNQGLTTYYYYTGAKEMAETITANLSSSVALSSNGTRFGNYYVLREQYIPAVLLELGYLNSDTDLSVITSDGYDQKVAQALLAAIKEIVEAEE</sequence>
<dbReference type="SUPFAM" id="SSF53187">
    <property type="entry name" value="Zn-dependent exopeptidases"/>
    <property type="match status" value="1"/>
</dbReference>
<dbReference type="PANTHER" id="PTHR30404:SF0">
    <property type="entry name" value="N-ACETYLMURAMOYL-L-ALANINE AMIDASE AMIC"/>
    <property type="match status" value="1"/>
</dbReference>
<name>A0ABM7XP59_9ENTE</name>
<evidence type="ECO:0000313" key="5">
    <source>
        <dbReference type="EMBL" id="BDG66789.1"/>
    </source>
</evidence>
<protein>
    <submittedName>
        <fullName evidence="5">Cell wall amidase lytH</fullName>
    </submittedName>
</protein>
<evidence type="ECO:0000256" key="2">
    <source>
        <dbReference type="SAM" id="MobiDB-lite"/>
    </source>
</evidence>